<evidence type="ECO:0000256" key="1">
    <source>
        <dbReference type="SAM" id="Phobius"/>
    </source>
</evidence>
<keyword evidence="1" id="KW-1133">Transmembrane helix</keyword>
<dbReference type="PROSITE" id="PS51257">
    <property type="entry name" value="PROKAR_LIPOPROTEIN"/>
    <property type="match status" value="1"/>
</dbReference>
<organism evidence="2">
    <name type="scientific">Cucumis melo</name>
    <name type="common">Muskmelon</name>
    <dbReference type="NCBI Taxonomy" id="3656"/>
    <lineage>
        <taxon>Eukaryota</taxon>
        <taxon>Viridiplantae</taxon>
        <taxon>Streptophyta</taxon>
        <taxon>Embryophyta</taxon>
        <taxon>Tracheophyta</taxon>
        <taxon>Spermatophyta</taxon>
        <taxon>Magnoliopsida</taxon>
        <taxon>eudicotyledons</taxon>
        <taxon>Gunneridae</taxon>
        <taxon>Pentapetalae</taxon>
        <taxon>rosids</taxon>
        <taxon>fabids</taxon>
        <taxon>Cucurbitales</taxon>
        <taxon>Cucurbitaceae</taxon>
        <taxon>Benincaseae</taxon>
        <taxon>Cucumis</taxon>
    </lineage>
</organism>
<keyword evidence="1" id="KW-0812">Transmembrane</keyword>
<feature type="transmembrane region" description="Helical" evidence="1">
    <location>
        <begin position="12"/>
        <end position="32"/>
    </location>
</feature>
<sequence>MPGKSLLLNLNLSINGLKPLAFALATLSCGLMKRGKIRY</sequence>
<name>A0A9I9D178_CUCME</name>
<protein>
    <submittedName>
        <fullName evidence="2">Uncharacterized protein</fullName>
    </submittedName>
</protein>
<proteinExistence type="predicted"/>
<reference evidence="2" key="1">
    <citation type="submission" date="2023-03" db="UniProtKB">
        <authorList>
            <consortium name="EnsemblPlants"/>
        </authorList>
    </citation>
    <scope>IDENTIFICATION</scope>
</reference>
<dbReference type="AlphaFoldDB" id="A0A9I9D178"/>
<keyword evidence="1" id="KW-0472">Membrane</keyword>
<dbReference type="Gramene" id="MELO3C011302.2.1">
    <property type="protein sequence ID" value="MELO3C011302.2.1"/>
    <property type="gene ID" value="MELO3C011302.2"/>
</dbReference>
<dbReference type="EnsemblPlants" id="MELO3C011302.2.1">
    <property type="protein sequence ID" value="MELO3C011302.2.1"/>
    <property type="gene ID" value="MELO3C011302.2"/>
</dbReference>
<evidence type="ECO:0000313" key="2">
    <source>
        <dbReference type="EnsemblPlants" id="MELO3C011302.2.1"/>
    </source>
</evidence>
<accession>A0A9I9D178</accession>